<proteinExistence type="predicted"/>
<dbReference type="GO" id="GO:0045892">
    <property type="term" value="P:negative regulation of DNA-templated transcription"/>
    <property type="evidence" value="ECO:0007669"/>
    <property type="project" value="TreeGrafter"/>
</dbReference>
<sequence length="250" mass="29058">MTIDHSSKKPMHLQIREDLLKKILSGYYKENQLIPKEVELAEDYGVSRPTVRQSIQSLVNEGYLERKKRKGTIVRRRKIPQEFTHIIESYNAEMDRKGLLPNTKVLTFKEEVANEEIAENLEIKEGDGVYKLIRLRFIEDDPIVLVTTYLPAKLLKDFLNVDFSQQQLYSVLAKQGYPVKSVRRKLEVMKAGETVGALLDIDEIDPIFYFHTVGYTDCHVPIEYSISKYRGDLNSFIFEISNHTSDFHNE</sequence>
<dbReference type="Pfam" id="PF07702">
    <property type="entry name" value="UTRA"/>
    <property type="match status" value="1"/>
</dbReference>
<dbReference type="FunFam" id="1.10.10.10:FF:000079">
    <property type="entry name" value="GntR family transcriptional regulator"/>
    <property type="match status" value="1"/>
</dbReference>
<dbReference type="InterPro" id="IPR028978">
    <property type="entry name" value="Chorismate_lyase_/UTRA_dom_sf"/>
</dbReference>
<gene>
    <name evidence="5" type="ORF">ABNN70_05890</name>
</gene>
<dbReference type="SUPFAM" id="SSF64288">
    <property type="entry name" value="Chorismate lyase-like"/>
    <property type="match status" value="1"/>
</dbReference>
<dbReference type="InterPro" id="IPR050679">
    <property type="entry name" value="Bact_HTH_transcr_reg"/>
</dbReference>
<evidence type="ECO:0000256" key="2">
    <source>
        <dbReference type="ARBA" id="ARBA00023125"/>
    </source>
</evidence>
<dbReference type="CDD" id="cd07377">
    <property type="entry name" value="WHTH_GntR"/>
    <property type="match status" value="1"/>
</dbReference>
<keyword evidence="3" id="KW-0804">Transcription</keyword>
<dbReference type="GO" id="GO:0003700">
    <property type="term" value="F:DNA-binding transcription factor activity"/>
    <property type="evidence" value="ECO:0007669"/>
    <property type="project" value="InterPro"/>
</dbReference>
<name>A0AAU8IIL5_9BACL</name>
<dbReference type="Gene3D" id="3.40.1410.10">
    <property type="entry name" value="Chorismate lyase-like"/>
    <property type="match status" value="1"/>
</dbReference>
<dbReference type="RefSeq" id="WP_353949077.1">
    <property type="nucleotide sequence ID" value="NZ_CP159510.1"/>
</dbReference>
<evidence type="ECO:0000256" key="1">
    <source>
        <dbReference type="ARBA" id="ARBA00023015"/>
    </source>
</evidence>
<dbReference type="Gene3D" id="1.10.10.10">
    <property type="entry name" value="Winged helix-like DNA-binding domain superfamily/Winged helix DNA-binding domain"/>
    <property type="match status" value="1"/>
</dbReference>
<dbReference type="InterPro" id="IPR011663">
    <property type="entry name" value="UTRA"/>
</dbReference>
<reference evidence="5" key="1">
    <citation type="submission" date="2024-06" db="EMBL/GenBank/DDBJ databases">
        <authorList>
            <person name="Fan A."/>
            <person name="Zhang F.Y."/>
            <person name="Zhang L."/>
        </authorList>
    </citation>
    <scope>NUCLEOTIDE SEQUENCE</scope>
    <source>
        <strain evidence="5">Y61</strain>
    </source>
</reference>
<keyword evidence="1" id="KW-0805">Transcription regulation</keyword>
<dbReference type="Pfam" id="PF00392">
    <property type="entry name" value="GntR"/>
    <property type="match status" value="1"/>
</dbReference>
<accession>A0AAU8IIL5</accession>
<keyword evidence="2" id="KW-0238">DNA-binding</keyword>
<protein>
    <submittedName>
        <fullName evidence="5">GntR family transcriptional regulator</fullName>
    </submittedName>
</protein>
<dbReference type="SMART" id="SM00866">
    <property type="entry name" value="UTRA"/>
    <property type="match status" value="1"/>
</dbReference>
<evidence type="ECO:0000259" key="4">
    <source>
        <dbReference type="PROSITE" id="PS50949"/>
    </source>
</evidence>
<evidence type="ECO:0000256" key="3">
    <source>
        <dbReference type="ARBA" id="ARBA00023163"/>
    </source>
</evidence>
<dbReference type="PRINTS" id="PR00035">
    <property type="entry name" value="HTHGNTR"/>
</dbReference>
<dbReference type="InterPro" id="IPR000524">
    <property type="entry name" value="Tscrpt_reg_HTH_GntR"/>
</dbReference>
<dbReference type="PROSITE" id="PS50949">
    <property type="entry name" value="HTH_GNTR"/>
    <property type="match status" value="1"/>
</dbReference>
<dbReference type="InterPro" id="IPR036390">
    <property type="entry name" value="WH_DNA-bd_sf"/>
</dbReference>
<evidence type="ECO:0000313" key="5">
    <source>
        <dbReference type="EMBL" id="XCJ17993.1"/>
    </source>
</evidence>
<dbReference type="GO" id="GO:0003677">
    <property type="term" value="F:DNA binding"/>
    <property type="evidence" value="ECO:0007669"/>
    <property type="project" value="UniProtKB-KW"/>
</dbReference>
<dbReference type="PANTHER" id="PTHR44846:SF1">
    <property type="entry name" value="MANNOSYL-D-GLYCERATE TRANSPORT_METABOLISM SYSTEM REPRESSOR MNGR-RELATED"/>
    <property type="match status" value="1"/>
</dbReference>
<dbReference type="AlphaFoldDB" id="A0AAU8IIL5"/>
<dbReference type="SMART" id="SM00345">
    <property type="entry name" value="HTH_GNTR"/>
    <property type="match status" value="1"/>
</dbReference>
<dbReference type="PANTHER" id="PTHR44846">
    <property type="entry name" value="MANNOSYL-D-GLYCERATE TRANSPORT/METABOLISM SYSTEM REPRESSOR MNGR-RELATED"/>
    <property type="match status" value="1"/>
</dbReference>
<dbReference type="EMBL" id="CP159510">
    <property type="protein sequence ID" value="XCJ17993.1"/>
    <property type="molecule type" value="Genomic_DNA"/>
</dbReference>
<dbReference type="InterPro" id="IPR036388">
    <property type="entry name" value="WH-like_DNA-bd_sf"/>
</dbReference>
<dbReference type="SUPFAM" id="SSF46785">
    <property type="entry name" value="Winged helix' DNA-binding domain"/>
    <property type="match status" value="1"/>
</dbReference>
<feature type="domain" description="HTH gntR-type" evidence="4">
    <location>
        <begin position="9"/>
        <end position="77"/>
    </location>
</feature>
<organism evidence="5">
    <name type="scientific">Sporolactobacillus sp. Y61</name>
    <dbReference type="NCBI Taxonomy" id="3160863"/>
    <lineage>
        <taxon>Bacteria</taxon>
        <taxon>Bacillati</taxon>
        <taxon>Bacillota</taxon>
        <taxon>Bacilli</taxon>
        <taxon>Bacillales</taxon>
        <taxon>Sporolactobacillaceae</taxon>
        <taxon>Sporolactobacillus</taxon>
    </lineage>
</organism>